<organism evidence="6 7">
    <name type="scientific">Candidatus Accumulibacter phosphatis</name>
    <dbReference type="NCBI Taxonomy" id="327160"/>
    <lineage>
        <taxon>Bacteria</taxon>
        <taxon>Pseudomonadati</taxon>
        <taxon>Pseudomonadota</taxon>
        <taxon>Betaproteobacteria</taxon>
        <taxon>Candidatus Accumulibacter</taxon>
    </lineage>
</organism>
<dbReference type="InterPro" id="IPR026265">
    <property type="entry name" value="LptC"/>
</dbReference>
<evidence type="ECO:0000313" key="7">
    <source>
        <dbReference type="Proteomes" id="UP000020077"/>
    </source>
</evidence>
<gene>
    <name evidence="6" type="ORF">AW09_003010</name>
</gene>
<dbReference type="NCBIfam" id="TIGR04409">
    <property type="entry name" value="LptC_YrbK"/>
    <property type="match status" value="1"/>
</dbReference>
<keyword evidence="3" id="KW-0812">Transmembrane</keyword>
<dbReference type="InterPro" id="IPR010664">
    <property type="entry name" value="LipoPS_assembly_LptC-rel"/>
</dbReference>
<evidence type="ECO:0000256" key="4">
    <source>
        <dbReference type="ARBA" id="ARBA00022989"/>
    </source>
</evidence>
<dbReference type="Pfam" id="PF06835">
    <property type="entry name" value="LptC"/>
    <property type="match status" value="1"/>
</dbReference>
<evidence type="ECO:0000313" key="6">
    <source>
        <dbReference type="EMBL" id="KFB71843.1"/>
    </source>
</evidence>
<reference evidence="6 7" key="1">
    <citation type="submission" date="2014-02" db="EMBL/GenBank/DDBJ databases">
        <title>Expanding our view of genomic diversity in Candidatus Accumulibacter clades.</title>
        <authorList>
            <person name="Skennerton C.T."/>
            <person name="Barr J.J."/>
            <person name="Slater F.R."/>
            <person name="Bond P.L."/>
            <person name="Tyson G.W."/>
        </authorList>
    </citation>
    <scope>NUCLEOTIDE SEQUENCE [LARGE SCALE GENOMIC DNA]</scope>
    <source>
        <strain evidence="7">BA-91</strain>
    </source>
</reference>
<evidence type="ECO:0000256" key="1">
    <source>
        <dbReference type="ARBA" id="ARBA00022475"/>
    </source>
</evidence>
<dbReference type="GO" id="GO:0030288">
    <property type="term" value="C:outer membrane-bounded periplasmic space"/>
    <property type="evidence" value="ECO:0007669"/>
    <property type="project" value="TreeGrafter"/>
</dbReference>
<dbReference type="PANTHER" id="PTHR37481:SF1">
    <property type="entry name" value="LIPOPOLYSACCHARIDE EXPORT SYSTEM PROTEIN LPTC"/>
    <property type="match status" value="1"/>
</dbReference>
<keyword evidence="5" id="KW-0472">Membrane</keyword>
<dbReference type="EMBL" id="JDVG02000483">
    <property type="protein sequence ID" value="KFB71843.1"/>
    <property type="molecule type" value="Genomic_DNA"/>
</dbReference>
<accession>A0A080LTQ7</accession>
<sequence length="197" mass="22399">MRKWSSALLPLSILLVLVALTTWLRYVTEFPEVRNDGRNRHDPDYIISDVRGRKLDTAGNLLYILTADEIRHYPDDDTTDLLKPTLIYLDPKRPPVSIHSVHGHTSSQAERIELWEQVEIHRAATAKDGPLVATMSELTVLTDEERAFTKSRVLITQTNSWVQGVGMQVNNKLQTYLLESAVTGQIESHFARKKPLT</sequence>
<keyword evidence="4" id="KW-1133">Transmembrane helix</keyword>
<dbReference type="Gene3D" id="2.60.450.10">
    <property type="entry name" value="Lipopolysaccharide (LPS) transport protein A like domain"/>
    <property type="match status" value="1"/>
</dbReference>
<dbReference type="GO" id="GO:0005886">
    <property type="term" value="C:plasma membrane"/>
    <property type="evidence" value="ECO:0007669"/>
    <property type="project" value="InterPro"/>
</dbReference>
<evidence type="ECO:0000256" key="3">
    <source>
        <dbReference type="ARBA" id="ARBA00022692"/>
    </source>
</evidence>
<name>A0A080LTQ7_9PROT</name>
<dbReference type="PANTHER" id="PTHR37481">
    <property type="entry name" value="LIPOPOLYSACCHARIDE EXPORT SYSTEM PROTEIN LPTC"/>
    <property type="match status" value="1"/>
</dbReference>
<protein>
    <submittedName>
        <fullName evidence="6">Lipopolysaccharide-assembly protein</fullName>
    </submittedName>
</protein>
<evidence type="ECO:0000256" key="2">
    <source>
        <dbReference type="ARBA" id="ARBA00022519"/>
    </source>
</evidence>
<dbReference type="Proteomes" id="UP000020077">
    <property type="component" value="Unassembled WGS sequence"/>
</dbReference>
<keyword evidence="2" id="KW-0997">Cell inner membrane</keyword>
<dbReference type="AlphaFoldDB" id="A0A080LTQ7"/>
<evidence type="ECO:0000256" key="5">
    <source>
        <dbReference type="ARBA" id="ARBA00023136"/>
    </source>
</evidence>
<dbReference type="GO" id="GO:0017089">
    <property type="term" value="F:glycolipid transfer activity"/>
    <property type="evidence" value="ECO:0007669"/>
    <property type="project" value="TreeGrafter"/>
</dbReference>
<comment type="caution">
    <text evidence="6">The sequence shown here is derived from an EMBL/GenBank/DDBJ whole genome shotgun (WGS) entry which is preliminary data.</text>
</comment>
<keyword evidence="1" id="KW-1003">Cell membrane</keyword>
<proteinExistence type="predicted"/>
<dbReference type="GO" id="GO:0015221">
    <property type="term" value="F:lipopolysaccharide transmembrane transporter activity"/>
    <property type="evidence" value="ECO:0007669"/>
    <property type="project" value="InterPro"/>
</dbReference>
<dbReference type="InterPro" id="IPR052363">
    <property type="entry name" value="LPS_export_LptC"/>
</dbReference>